<name>A0A9N9IP06_9GLOM</name>
<dbReference type="EMBL" id="CAJVPZ010033215">
    <property type="protein sequence ID" value="CAG8743775.1"/>
    <property type="molecule type" value="Genomic_DNA"/>
</dbReference>
<reference evidence="1" key="1">
    <citation type="submission" date="2021-06" db="EMBL/GenBank/DDBJ databases">
        <authorList>
            <person name="Kallberg Y."/>
            <person name="Tangrot J."/>
            <person name="Rosling A."/>
        </authorList>
    </citation>
    <scope>NUCLEOTIDE SEQUENCE</scope>
    <source>
        <strain evidence="1">IN212</strain>
    </source>
</reference>
<comment type="caution">
    <text evidence="1">The sequence shown here is derived from an EMBL/GenBank/DDBJ whole genome shotgun (WGS) entry which is preliminary data.</text>
</comment>
<dbReference type="Proteomes" id="UP000789396">
    <property type="component" value="Unassembled WGS sequence"/>
</dbReference>
<gene>
    <name evidence="1" type="ORF">RFULGI_LOCUS13078</name>
</gene>
<accession>A0A9N9IP06</accession>
<protein>
    <submittedName>
        <fullName evidence="1">3695_t:CDS:1</fullName>
    </submittedName>
</protein>
<organism evidence="1 2">
    <name type="scientific">Racocetra fulgida</name>
    <dbReference type="NCBI Taxonomy" id="60492"/>
    <lineage>
        <taxon>Eukaryota</taxon>
        <taxon>Fungi</taxon>
        <taxon>Fungi incertae sedis</taxon>
        <taxon>Mucoromycota</taxon>
        <taxon>Glomeromycotina</taxon>
        <taxon>Glomeromycetes</taxon>
        <taxon>Diversisporales</taxon>
        <taxon>Gigasporaceae</taxon>
        <taxon>Racocetra</taxon>
    </lineage>
</organism>
<feature type="non-terminal residue" evidence="1">
    <location>
        <position position="57"/>
    </location>
</feature>
<evidence type="ECO:0000313" key="1">
    <source>
        <dbReference type="EMBL" id="CAG8743775.1"/>
    </source>
</evidence>
<dbReference type="OrthoDB" id="2413944at2759"/>
<proteinExistence type="predicted"/>
<feature type="non-terminal residue" evidence="1">
    <location>
        <position position="1"/>
    </location>
</feature>
<evidence type="ECO:0000313" key="2">
    <source>
        <dbReference type="Proteomes" id="UP000789396"/>
    </source>
</evidence>
<sequence>IQKSNNQILTHLQIEKFQKIFTQYTIKEGDDKQETDEKAIDLLDQQEKEAFLLTFVH</sequence>
<keyword evidence="2" id="KW-1185">Reference proteome</keyword>
<dbReference type="AlphaFoldDB" id="A0A9N9IP06"/>